<protein>
    <submittedName>
        <fullName evidence="2">Lon protease</fullName>
        <ecNumber evidence="2">3.4.21.53</ecNumber>
    </submittedName>
</protein>
<keyword evidence="2" id="KW-0645">Protease</keyword>
<sequence length="414" mass="44469">MQTFTIHPPLVAPSSLRETKAHVKERYLRVRRLVFLARLQALGLLWVVDSEGTSQRVQVSGAFDDLSSDTQGEIMARLAAAGLEESSAPTSWEVHLALSARLERTISEALRIGSRAEAMIRRRAERLHACRAPHSVPAQLRPGEAERLMAASGPIPLAGPRSVHAVDELWAAVHATAPWMESASARLYRAMRGAVAGGRGPFMPPVLLWGAPGIGKTTLPRRLGALMNTPVIEIDAGLSTAAFRVAGADRTWASSHPGDPIEAILRHRVANPIVVVNEIDRVGGGSLKSGGTRSSLADALLTLLDRGSAAGFRCPYFGLGFDMSAITWVLTANTLDAVDPVLLSRVMRVEIPRPAPVHVAQIVRQGLGDLDTGIASEAARLVAARWDSDPRMTLRQVAALVARLRDGDLAPRLH</sequence>
<dbReference type="EMBL" id="ONZF01000013">
    <property type="protein sequence ID" value="SPJ25965.1"/>
    <property type="molecule type" value="Genomic_DNA"/>
</dbReference>
<reference evidence="2 3" key="1">
    <citation type="submission" date="2018-03" db="EMBL/GenBank/DDBJ databases">
        <authorList>
            <person name="Keele B.F."/>
        </authorList>
    </citation>
    <scope>NUCLEOTIDE SEQUENCE [LARGE SCALE GENOMIC DNA]</scope>
    <source>
        <strain evidence="2 3">CECT 8504</strain>
    </source>
</reference>
<keyword evidence="2" id="KW-0378">Hydrolase</keyword>
<dbReference type="GO" id="GO:0004176">
    <property type="term" value="F:ATP-dependent peptidase activity"/>
    <property type="evidence" value="ECO:0007669"/>
    <property type="project" value="InterPro"/>
</dbReference>
<dbReference type="InterPro" id="IPR027065">
    <property type="entry name" value="Lon_Prtase"/>
</dbReference>
<dbReference type="SUPFAM" id="SSF52540">
    <property type="entry name" value="P-loop containing nucleoside triphosphate hydrolases"/>
    <property type="match status" value="1"/>
</dbReference>
<dbReference type="GO" id="GO:0006508">
    <property type="term" value="P:proteolysis"/>
    <property type="evidence" value="ECO:0007669"/>
    <property type="project" value="UniProtKB-KW"/>
</dbReference>
<evidence type="ECO:0000259" key="1">
    <source>
        <dbReference type="SMART" id="SM00382"/>
    </source>
</evidence>
<dbReference type="Pfam" id="PF00004">
    <property type="entry name" value="AAA"/>
    <property type="match status" value="1"/>
</dbReference>
<gene>
    <name evidence="2" type="primary">lon_2</name>
    <name evidence="2" type="ORF">PAA8504_03821</name>
</gene>
<dbReference type="GO" id="GO:0030163">
    <property type="term" value="P:protein catabolic process"/>
    <property type="evidence" value="ECO:0007669"/>
    <property type="project" value="InterPro"/>
</dbReference>
<accession>A0A2R8C0M1</accession>
<dbReference type="PANTHER" id="PTHR10046">
    <property type="entry name" value="ATP DEPENDENT LON PROTEASE FAMILY MEMBER"/>
    <property type="match status" value="1"/>
</dbReference>
<dbReference type="InterPro" id="IPR003959">
    <property type="entry name" value="ATPase_AAA_core"/>
</dbReference>
<dbReference type="Proteomes" id="UP000244912">
    <property type="component" value="Unassembled WGS sequence"/>
</dbReference>
<evidence type="ECO:0000313" key="3">
    <source>
        <dbReference type="Proteomes" id="UP000244912"/>
    </source>
</evidence>
<feature type="domain" description="AAA+ ATPase" evidence="1">
    <location>
        <begin position="202"/>
        <end position="353"/>
    </location>
</feature>
<dbReference type="InterPro" id="IPR027417">
    <property type="entry name" value="P-loop_NTPase"/>
</dbReference>
<proteinExistence type="predicted"/>
<dbReference type="RefSeq" id="WP_181375872.1">
    <property type="nucleotide sequence ID" value="NZ_ONZF01000013.1"/>
</dbReference>
<dbReference type="SMART" id="SM00382">
    <property type="entry name" value="AAA"/>
    <property type="match status" value="1"/>
</dbReference>
<evidence type="ECO:0000313" key="2">
    <source>
        <dbReference type="EMBL" id="SPJ25965.1"/>
    </source>
</evidence>
<name>A0A2R8C0M1_9RHOB</name>
<dbReference type="InterPro" id="IPR003593">
    <property type="entry name" value="AAA+_ATPase"/>
</dbReference>
<organism evidence="2 3">
    <name type="scientific">Palleronia abyssalis</name>
    <dbReference type="NCBI Taxonomy" id="1501240"/>
    <lineage>
        <taxon>Bacteria</taxon>
        <taxon>Pseudomonadati</taxon>
        <taxon>Pseudomonadota</taxon>
        <taxon>Alphaproteobacteria</taxon>
        <taxon>Rhodobacterales</taxon>
        <taxon>Roseobacteraceae</taxon>
        <taxon>Palleronia</taxon>
    </lineage>
</organism>
<dbReference type="GO" id="GO:0016887">
    <property type="term" value="F:ATP hydrolysis activity"/>
    <property type="evidence" value="ECO:0007669"/>
    <property type="project" value="InterPro"/>
</dbReference>
<dbReference type="AlphaFoldDB" id="A0A2R8C0M1"/>
<keyword evidence="3" id="KW-1185">Reference proteome</keyword>
<dbReference type="GO" id="GO:0004252">
    <property type="term" value="F:serine-type endopeptidase activity"/>
    <property type="evidence" value="ECO:0007669"/>
    <property type="project" value="UniProtKB-EC"/>
</dbReference>
<dbReference type="EC" id="3.4.21.53" evidence="2"/>
<dbReference type="GO" id="GO:0005524">
    <property type="term" value="F:ATP binding"/>
    <property type="evidence" value="ECO:0007669"/>
    <property type="project" value="InterPro"/>
</dbReference>
<dbReference type="Gene3D" id="3.40.50.300">
    <property type="entry name" value="P-loop containing nucleotide triphosphate hydrolases"/>
    <property type="match status" value="1"/>
</dbReference>